<evidence type="ECO:0000313" key="3">
    <source>
        <dbReference type="Proteomes" id="UP001214043"/>
    </source>
</evidence>
<reference evidence="2" key="1">
    <citation type="submission" date="2023-02" db="EMBL/GenBank/DDBJ databases">
        <title>Genome sequence of Hyphococcus flavus.</title>
        <authorList>
            <person name="Rong J.-C."/>
            <person name="Zhao Q."/>
            <person name="Yi M."/>
            <person name="Wu J.-Y."/>
        </authorList>
    </citation>
    <scope>NUCLEOTIDE SEQUENCE</scope>
    <source>
        <strain evidence="2">MCCC 1K03223</strain>
    </source>
</reference>
<dbReference type="EMBL" id="CP118166">
    <property type="protein sequence ID" value="WDI32559.1"/>
    <property type="molecule type" value="Genomic_DNA"/>
</dbReference>
<sequence>MVLFAAGIAAAFLIIATVRSGFKPDFEIWLACGLVCSLILHARASFALSKAQQEIELLSSLVRKFNPKDKSAPKLKFDSVNKGQPEDADALRAVQSAIENDRVDLYLQPIVSLPQRKLRYFEAFSRLRQEDGRFLQPNDYLDAAERANRIGLIDNMILLRAVQALRQLGAAGAQYRIFCNISPATIFDQDFFVRFTDYLDANEDFAHQIIFEFTYPAVEMMHERVKSNMRAVADRGFSFSVDHIRRFDLNWRALGERGFRYVKASSAMLLAESAKGSVGEGRIQSFKQNLHDNNIDLIVEKVELESQLPGILALGIDYGQGNLFGAPKPAQGYLGPKDDFALAS</sequence>
<proteinExistence type="predicted"/>
<dbReference type="PANTHER" id="PTHR33121:SF79">
    <property type="entry name" value="CYCLIC DI-GMP PHOSPHODIESTERASE PDED-RELATED"/>
    <property type="match status" value="1"/>
</dbReference>
<feature type="domain" description="EAL" evidence="1">
    <location>
        <begin position="87"/>
        <end position="341"/>
    </location>
</feature>
<dbReference type="InterPro" id="IPR001633">
    <property type="entry name" value="EAL_dom"/>
</dbReference>
<dbReference type="Pfam" id="PF00563">
    <property type="entry name" value="EAL"/>
    <property type="match status" value="1"/>
</dbReference>
<evidence type="ECO:0000259" key="1">
    <source>
        <dbReference type="PROSITE" id="PS50883"/>
    </source>
</evidence>
<accession>A0AAE9ZCW2</accession>
<dbReference type="SMART" id="SM00052">
    <property type="entry name" value="EAL"/>
    <property type="match status" value="1"/>
</dbReference>
<dbReference type="RefSeq" id="WP_274494488.1">
    <property type="nucleotide sequence ID" value="NZ_CP118166.1"/>
</dbReference>
<dbReference type="InterPro" id="IPR035919">
    <property type="entry name" value="EAL_sf"/>
</dbReference>
<dbReference type="GO" id="GO:0071111">
    <property type="term" value="F:cyclic-guanylate-specific phosphodiesterase activity"/>
    <property type="evidence" value="ECO:0007669"/>
    <property type="project" value="InterPro"/>
</dbReference>
<gene>
    <name evidence="2" type="ORF">PUV54_05040</name>
</gene>
<dbReference type="KEGG" id="hfl:PUV54_05040"/>
<dbReference type="SUPFAM" id="SSF141868">
    <property type="entry name" value="EAL domain-like"/>
    <property type="match status" value="1"/>
</dbReference>
<dbReference type="PROSITE" id="PS50883">
    <property type="entry name" value="EAL"/>
    <property type="match status" value="1"/>
</dbReference>
<dbReference type="InterPro" id="IPR050706">
    <property type="entry name" value="Cyclic-di-GMP_PDE-like"/>
</dbReference>
<dbReference type="AlphaFoldDB" id="A0AAE9ZCW2"/>
<dbReference type="CDD" id="cd01948">
    <property type="entry name" value="EAL"/>
    <property type="match status" value="1"/>
</dbReference>
<dbReference type="PANTHER" id="PTHR33121">
    <property type="entry name" value="CYCLIC DI-GMP PHOSPHODIESTERASE PDEF"/>
    <property type="match status" value="1"/>
</dbReference>
<dbReference type="Proteomes" id="UP001214043">
    <property type="component" value="Chromosome"/>
</dbReference>
<evidence type="ECO:0000313" key="2">
    <source>
        <dbReference type="EMBL" id="WDI32559.1"/>
    </source>
</evidence>
<name>A0AAE9ZCW2_9PROT</name>
<organism evidence="2 3">
    <name type="scientific">Hyphococcus flavus</name>
    <dbReference type="NCBI Taxonomy" id="1866326"/>
    <lineage>
        <taxon>Bacteria</taxon>
        <taxon>Pseudomonadati</taxon>
        <taxon>Pseudomonadota</taxon>
        <taxon>Alphaproteobacteria</taxon>
        <taxon>Parvularculales</taxon>
        <taxon>Parvularculaceae</taxon>
        <taxon>Hyphococcus</taxon>
    </lineage>
</organism>
<protein>
    <submittedName>
        <fullName evidence="2">EAL domain-containing protein</fullName>
    </submittedName>
</protein>
<dbReference type="Gene3D" id="3.20.20.450">
    <property type="entry name" value="EAL domain"/>
    <property type="match status" value="1"/>
</dbReference>
<keyword evidence="3" id="KW-1185">Reference proteome</keyword>